<evidence type="ECO:0000313" key="2">
    <source>
        <dbReference type="Proteomes" id="UP000005239"/>
    </source>
</evidence>
<accession>A0A8R1U942</accession>
<accession>A0A2A6B3T1</accession>
<name>A0A2A6B3T1_PRIPA</name>
<sequence length="166" mass="18726">MIKPRAETGNRSRRDVPRKEYEGSFLARDGRAARLSLIAEDKMLVLLLAFIQLSIGAAPEKAGPAPNPFKNDDSDAADPTLPYALIEGIDLFTVPLEELAKNERPATTLSEQCKQFLPHFHYYCRSSNIAKYNEEIRIICERYEAYCSDRVLPSINHVCCLTFCSL</sequence>
<reference evidence="2" key="1">
    <citation type="journal article" date="2008" name="Nat. Genet.">
        <title>The Pristionchus pacificus genome provides a unique perspective on nematode lifestyle and parasitism.</title>
        <authorList>
            <person name="Dieterich C."/>
            <person name="Clifton S.W."/>
            <person name="Schuster L.N."/>
            <person name="Chinwalla A."/>
            <person name="Delehaunty K."/>
            <person name="Dinkelacker I."/>
            <person name="Fulton L."/>
            <person name="Fulton R."/>
            <person name="Godfrey J."/>
            <person name="Minx P."/>
            <person name="Mitreva M."/>
            <person name="Roeseler W."/>
            <person name="Tian H."/>
            <person name="Witte H."/>
            <person name="Yang S.P."/>
            <person name="Wilson R.K."/>
            <person name="Sommer R.J."/>
        </authorList>
    </citation>
    <scope>NUCLEOTIDE SEQUENCE [LARGE SCALE GENOMIC DNA]</scope>
    <source>
        <strain evidence="2">PS312</strain>
    </source>
</reference>
<gene>
    <name evidence="1" type="primary">WBGene00099636</name>
</gene>
<reference evidence="1" key="2">
    <citation type="submission" date="2022-06" db="UniProtKB">
        <authorList>
            <consortium name="EnsemblMetazoa"/>
        </authorList>
    </citation>
    <scope>IDENTIFICATION</scope>
    <source>
        <strain evidence="1">PS312</strain>
    </source>
</reference>
<dbReference type="AlphaFoldDB" id="A0A2A6B3T1"/>
<keyword evidence="2" id="KW-1185">Reference proteome</keyword>
<proteinExistence type="predicted"/>
<dbReference type="EnsemblMetazoa" id="PPA10082.1">
    <property type="protein sequence ID" value="PPA10082.1"/>
    <property type="gene ID" value="WBGene00099636"/>
</dbReference>
<organism evidence="1 2">
    <name type="scientific">Pristionchus pacificus</name>
    <name type="common">Parasitic nematode worm</name>
    <dbReference type="NCBI Taxonomy" id="54126"/>
    <lineage>
        <taxon>Eukaryota</taxon>
        <taxon>Metazoa</taxon>
        <taxon>Ecdysozoa</taxon>
        <taxon>Nematoda</taxon>
        <taxon>Chromadorea</taxon>
        <taxon>Rhabditida</taxon>
        <taxon>Rhabditina</taxon>
        <taxon>Diplogasteromorpha</taxon>
        <taxon>Diplogasteroidea</taxon>
        <taxon>Neodiplogasteridae</taxon>
        <taxon>Pristionchus</taxon>
    </lineage>
</organism>
<evidence type="ECO:0000313" key="1">
    <source>
        <dbReference type="EnsemblMetazoa" id="PPA10082.1"/>
    </source>
</evidence>
<dbReference type="Proteomes" id="UP000005239">
    <property type="component" value="Unassembled WGS sequence"/>
</dbReference>
<protein>
    <submittedName>
        <fullName evidence="1">Uncharacterized protein</fullName>
    </submittedName>
</protein>